<evidence type="ECO:0000313" key="2">
    <source>
        <dbReference type="EMBL" id="KAF5811689.1"/>
    </source>
</evidence>
<protein>
    <submittedName>
        <fullName evidence="3">Uncharacterized protein</fullName>
    </submittedName>
</protein>
<reference evidence="2 4" key="1">
    <citation type="journal article" date="2017" name="Nature">
        <title>The sunflower genome provides insights into oil metabolism, flowering and Asterid evolution.</title>
        <authorList>
            <person name="Badouin H."/>
            <person name="Gouzy J."/>
            <person name="Grassa C.J."/>
            <person name="Murat F."/>
            <person name="Staton S.E."/>
            <person name="Cottret L."/>
            <person name="Lelandais-Briere C."/>
            <person name="Owens G.L."/>
            <person name="Carrere S."/>
            <person name="Mayjonade B."/>
            <person name="Legrand L."/>
            <person name="Gill N."/>
            <person name="Kane N.C."/>
            <person name="Bowers J.E."/>
            <person name="Hubner S."/>
            <person name="Bellec A."/>
            <person name="Berard A."/>
            <person name="Berges H."/>
            <person name="Blanchet N."/>
            <person name="Boniface M.C."/>
            <person name="Brunel D."/>
            <person name="Catrice O."/>
            <person name="Chaidir N."/>
            <person name="Claudel C."/>
            <person name="Donnadieu C."/>
            <person name="Faraut T."/>
            <person name="Fievet G."/>
            <person name="Helmstetter N."/>
            <person name="King M."/>
            <person name="Knapp S.J."/>
            <person name="Lai Z."/>
            <person name="Le Paslier M.C."/>
            <person name="Lippi Y."/>
            <person name="Lorenzon L."/>
            <person name="Mandel J.R."/>
            <person name="Marage G."/>
            <person name="Marchand G."/>
            <person name="Marquand E."/>
            <person name="Bret-Mestries E."/>
            <person name="Morien E."/>
            <person name="Nambeesan S."/>
            <person name="Nguyen T."/>
            <person name="Pegot-Espagnet P."/>
            <person name="Pouilly N."/>
            <person name="Raftis F."/>
            <person name="Sallet E."/>
            <person name="Schiex T."/>
            <person name="Thomas J."/>
            <person name="Vandecasteele C."/>
            <person name="Vares D."/>
            <person name="Vear F."/>
            <person name="Vautrin S."/>
            <person name="Crespi M."/>
            <person name="Mangin B."/>
            <person name="Burke J.M."/>
            <person name="Salse J."/>
            <person name="Munos S."/>
            <person name="Vincourt P."/>
            <person name="Rieseberg L.H."/>
            <person name="Langlade N.B."/>
        </authorList>
    </citation>
    <scope>NUCLEOTIDE SEQUENCE [LARGE SCALE GENOMIC DNA]</scope>
    <source>
        <strain evidence="4">cv. SF193</strain>
        <tissue evidence="2">Leaves</tissue>
    </source>
</reference>
<keyword evidence="1" id="KW-0472">Membrane</keyword>
<dbReference type="EMBL" id="MNCJ02000319">
    <property type="protein sequence ID" value="KAF5811689.1"/>
    <property type="molecule type" value="Genomic_DNA"/>
</dbReference>
<sequence>MQQNVKTYLAVAPFVIFSYLTSFLLHILIYSPHLHYHTSPSPPPVNTVAAGQPCSQLPPPLRRAGIEEEQNNFTVSNTTQSKSIATF</sequence>
<organism evidence="3 4">
    <name type="scientific">Helianthus annuus</name>
    <name type="common">Common sunflower</name>
    <dbReference type="NCBI Taxonomy" id="4232"/>
    <lineage>
        <taxon>Eukaryota</taxon>
        <taxon>Viridiplantae</taxon>
        <taxon>Streptophyta</taxon>
        <taxon>Embryophyta</taxon>
        <taxon>Tracheophyta</taxon>
        <taxon>Spermatophyta</taxon>
        <taxon>Magnoliopsida</taxon>
        <taxon>eudicotyledons</taxon>
        <taxon>Gunneridae</taxon>
        <taxon>Pentapetalae</taxon>
        <taxon>asterids</taxon>
        <taxon>campanulids</taxon>
        <taxon>Asterales</taxon>
        <taxon>Asteraceae</taxon>
        <taxon>Asteroideae</taxon>
        <taxon>Heliantheae alliance</taxon>
        <taxon>Heliantheae</taxon>
        <taxon>Helianthus</taxon>
    </lineage>
</organism>
<reference evidence="2" key="3">
    <citation type="submission" date="2020-06" db="EMBL/GenBank/DDBJ databases">
        <title>Helianthus annuus Genome sequencing and assembly Release 2.</title>
        <authorList>
            <person name="Gouzy J."/>
            <person name="Langlade N."/>
            <person name="Munos S."/>
        </authorList>
    </citation>
    <scope>NUCLEOTIDE SEQUENCE</scope>
    <source>
        <tissue evidence="2">Leaves</tissue>
    </source>
</reference>
<feature type="transmembrane region" description="Helical" evidence="1">
    <location>
        <begin position="7"/>
        <end position="30"/>
    </location>
</feature>
<name>A0A251TGP9_HELAN</name>
<evidence type="ECO:0000313" key="4">
    <source>
        <dbReference type="Proteomes" id="UP000215914"/>
    </source>
</evidence>
<accession>A0A251TGP9</accession>
<dbReference type="Proteomes" id="UP000215914">
    <property type="component" value="Chromosome 10"/>
</dbReference>
<evidence type="ECO:0000313" key="3">
    <source>
        <dbReference type="EMBL" id="OTG09909.1"/>
    </source>
</evidence>
<gene>
    <name evidence="3" type="ORF">HannXRQ_Chr10g0281711</name>
    <name evidence="2" type="ORF">HanXRQr2_Chr04g0184301</name>
</gene>
<dbReference type="Gramene" id="mRNA:HanXRQr2_Chr04g0184301">
    <property type="protein sequence ID" value="mRNA:HanXRQr2_Chr04g0184301"/>
    <property type="gene ID" value="HanXRQr2_Chr04g0184301"/>
</dbReference>
<keyword evidence="4" id="KW-1185">Reference proteome</keyword>
<dbReference type="AlphaFoldDB" id="A0A251TGP9"/>
<reference evidence="3" key="2">
    <citation type="submission" date="2017-02" db="EMBL/GenBank/DDBJ databases">
        <title>Sunflower complete genome.</title>
        <authorList>
            <person name="Langlade N."/>
            <person name="Munos S."/>
        </authorList>
    </citation>
    <scope>NUCLEOTIDE SEQUENCE [LARGE SCALE GENOMIC DNA]</scope>
    <source>
        <tissue evidence="3">Leaves</tissue>
    </source>
</reference>
<dbReference type="InParanoid" id="A0A251TGP9"/>
<keyword evidence="1" id="KW-1133">Transmembrane helix</keyword>
<keyword evidence="1" id="KW-0812">Transmembrane</keyword>
<proteinExistence type="predicted"/>
<evidence type="ECO:0000256" key="1">
    <source>
        <dbReference type="SAM" id="Phobius"/>
    </source>
</evidence>
<dbReference type="EMBL" id="CM007899">
    <property type="protein sequence ID" value="OTG09909.1"/>
    <property type="molecule type" value="Genomic_DNA"/>
</dbReference>